<evidence type="ECO:0000256" key="2">
    <source>
        <dbReference type="PROSITE-ProRule" id="PRU00723"/>
    </source>
</evidence>
<dbReference type="EMBL" id="JBANQN010000002">
    <property type="protein sequence ID" value="KAK6798015.1"/>
    <property type="molecule type" value="Genomic_DNA"/>
</dbReference>
<feature type="region of interest" description="Disordered" evidence="3">
    <location>
        <begin position="167"/>
        <end position="200"/>
    </location>
</feature>
<accession>A0AAN8U0K3</accession>
<sequence length="662" mass="73282">MGLKKAKTVSWASGPNLCQVKHYQEEDCPSKVSRGSQHHLQLQGRLCYNKSLAKWKCPPKFNLNEKWRVVAGEESKEAGDQENREKRVLEVVFPCRSAIPPNPCASSDLDQNYDDNRTPAIRIIPIEEEADVEVPSQTISSKSPDACLPNSASSSFSLVTSQKLPANEKSLPQSLSTIQNPRKPSSNFPPSAKWPSNVQSTPYLSRCRNLKGSDQTKVSPKPPTVPQYQPTFKNIRTQQQTEIYPDQSANQNYGPKYQRICENQNIPQLKSEVSGMPPAKHNPVTQNIPGFEGDLTVAIATAVAALAKSQEQDSLIDTNLLVRLLLNPEEIPKLMNERGLATNGKTGAATIDSLVAAMSRPVDLPVPLPRTKPDKVIIKPINEYQAPHAGSGPIFGPKPMAKSLPLTMNKPETSVKSYLVNEQRAAPHVGAANIRESKSPAHPTSDLNLEKIKKLINKYGVPDNVGGKPLVNSELVPSSCSKYDVVSPKVGHISPFSSMTSPTSLHKDINYCRSLIKQHGEICESAVDDHLQNTNPRVPGLLMNQKPIQCSLTRCVFFNKPRGCRNGSSCPFLHDISGEKRSGGILEARDFKRMSIRPGFYLKILKEFSFETVKLDEAVFASDNNSLSTAIIYYKHILEKMRRDKDYRYMATSDLLNDQRGV</sequence>
<dbReference type="GO" id="GO:0008270">
    <property type="term" value="F:zinc ion binding"/>
    <property type="evidence" value="ECO:0007669"/>
    <property type="project" value="UniProtKB-KW"/>
</dbReference>
<feature type="region of interest" description="Disordered" evidence="3">
    <location>
        <begin position="126"/>
        <end position="152"/>
    </location>
</feature>
<protein>
    <recommendedName>
        <fullName evidence="4">C3H1-type domain-containing protein</fullName>
    </recommendedName>
</protein>
<organism evidence="5 6">
    <name type="scientific">Solanum bulbocastanum</name>
    <name type="common">Wild potato</name>
    <dbReference type="NCBI Taxonomy" id="147425"/>
    <lineage>
        <taxon>Eukaryota</taxon>
        <taxon>Viridiplantae</taxon>
        <taxon>Streptophyta</taxon>
        <taxon>Embryophyta</taxon>
        <taxon>Tracheophyta</taxon>
        <taxon>Spermatophyta</taxon>
        <taxon>Magnoliopsida</taxon>
        <taxon>eudicotyledons</taxon>
        <taxon>Gunneridae</taxon>
        <taxon>Pentapetalae</taxon>
        <taxon>asterids</taxon>
        <taxon>lamiids</taxon>
        <taxon>Solanales</taxon>
        <taxon>Solanaceae</taxon>
        <taxon>Solanoideae</taxon>
        <taxon>Solaneae</taxon>
        <taxon>Solanum</taxon>
    </lineage>
</organism>
<gene>
    <name evidence="5" type="ORF">RDI58_005717</name>
</gene>
<reference evidence="5 6" key="1">
    <citation type="submission" date="2024-02" db="EMBL/GenBank/DDBJ databases">
        <title>de novo genome assembly of Solanum bulbocastanum strain 11H21.</title>
        <authorList>
            <person name="Hosaka A.J."/>
        </authorList>
    </citation>
    <scope>NUCLEOTIDE SEQUENCE [LARGE SCALE GENOMIC DNA]</scope>
    <source>
        <tissue evidence="5">Young leaves</tissue>
    </source>
</reference>
<keyword evidence="2" id="KW-0862">Zinc</keyword>
<dbReference type="GO" id="GO:0003677">
    <property type="term" value="F:DNA binding"/>
    <property type="evidence" value="ECO:0007669"/>
    <property type="project" value="UniProtKB-KW"/>
</dbReference>
<dbReference type="PANTHER" id="PTHR33400">
    <property type="entry name" value="ZINC FINGER CCCH DOMAIN-CONTAINING PROTEIN 6-RELATED"/>
    <property type="match status" value="1"/>
</dbReference>
<evidence type="ECO:0000313" key="6">
    <source>
        <dbReference type="Proteomes" id="UP001371456"/>
    </source>
</evidence>
<evidence type="ECO:0000313" key="5">
    <source>
        <dbReference type="EMBL" id="KAK6798015.1"/>
    </source>
</evidence>
<dbReference type="InterPro" id="IPR000571">
    <property type="entry name" value="Znf_CCCH"/>
</dbReference>
<dbReference type="Proteomes" id="UP001371456">
    <property type="component" value="Unassembled WGS sequence"/>
</dbReference>
<evidence type="ECO:0000259" key="4">
    <source>
        <dbReference type="PROSITE" id="PS50103"/>
    </source>
</evidence>
<feature type="zinc finger region" description="C3H1-type" evidence="2">
    <location>
        <begin position="549"/>
        <end position="577"/>
    </location>
</feature>
<dbReference type="PROSITE" id="PS50103">
    <property type="entry name" value="ZF_C3H1"/>
    <property type="match status" value="1"/>
</dbReference>
<dbReference type="AlphaFoldDB" id="A0AAN8U0K3"/>
<feature type="domain" description="C3H1-type" evidence="4">
    <location>
        <begin position="549"/>
        <end position="577"/>
    </location>
</feature>
<proteinExistence type="predicted"/>
<keyword evidence="6" id="KW-1185">Reference proteome</keyword>
<keyword evidence="1" id="KW-0238">DNA-binding</keyword>
<keyword evidence="2" id="KW-0863">Zinc-finger</keyword>
<evidence type="ECO:0000256" key="3">
    <source>
        <dbReference type="SAM" id="MobiDB-lite"/>
    </source>
</evidence>
<keyword evidence="2" id="KW-0479">Metal-binding</keyword>
<dbReference type="PANTHER" id="PTHR33400:SF10">
    <property type="entry name" value="ZINC FINGER CCCH DOMAIN-CONTAINING PROTEIN 45-LIKE"/>
    <property type="match status" value="1"/>
</dbReference>
<comment type="caution">
    <text evidence="5">The sequence shown here is derived from an EMBL/GenBank/DDBJ whole genome shotgun (WGS) entry which is preliminary data.</text>
</comment>
<name>A0AAN8U0K3_SOLBU</name>
<evidence type="ECO:0000256" key="1">
    <source>
        <dbReference type="ARBA" id="ARBA00023125"/>
    </source>
</evidence>